<dbReference type="InterPro" id="IPR018392">
    <property type="entry name" value="LysM"/>
</dbReference>
<dbReference type="EMBL" id="DWYY01000132">
    <property type="protein sequence ID" value="HJA93860.1"/>
    <property type="molecule type" value="Genomic_DNA"/>
</dbReference>
<proteinExistence type="predicted"/>
<dbReference type="AlphaFoldDB" id="A0A9D2I6I7"/>
<comment type="caution">
    <text evidence="2">The sequence shown here is derived from an EMBL/GenBank/DDBJ whole genome shotgun (WGS) entry which is preliminary data.</text>
</comment>
<reference evidence="2" key="1">
    <citation type="journal article" date="2021" name="PeerJ">
        <title>Extensive microbial diversity within the chicken gut microbiome revealed by metagenomics and culture.</title>
        <authorList>
            <person name="Gilroy R."/>
            <person name="Ravi A."/>
            <person name="Getino M."/>
            <person name="Pursley I."/>
            <person name="Horton D.L."/>
            <person name="Alikhan N.F."/>
            <person name="Baker D."/>
            <person name="Gharbi K."/>
            <person name="Hall N."/>
            <person name="Watson M."/>
            <person name="Adriaenssens E.M."/>
            <person name="Foster-Nyarko E."/>
            <person name="Jarju S."/>
            <person name="Secka A."/>
            <person name="Antonio M."/>
            <person name="Oren A."/>
            <person name="Chaudhuri R.R."/>
            <person name="La Ragione R."/>
            <person name="Hildebrand F."/>
            <person name="Pallen M.J."/>
        </authorList>
    </citation>
    <scope>NUCLEOTIDE SEQUENCE</scope>
    <source>
        <strain evidence="2">CHK179-7159</strain>
    </source>
</reference>
<protein>
    <submittedName>
        <fullName evidence="2">LysM peptidoglycan-binding domain-containing protein</fullName>
    </submittedName>
</protein>
<dbReference type="InterPro" id="IPR036779">
    <property type="entry name" value="LysM_dom_sf"/>
</dbReference>
<organism evidence="2 3">
    <name type="scientific">Candidatus Eisenbergiella merdipullorum</name>
    <dbReference type="NCBI Taxonomy" id="2838553"/>
    <lineage>
        <taxon>Bacteria</taxon>
        <taxon>Bacillati</taxon>
        <taxon>Bacillota</taxon>
        <taxon>Clostridia</taxon>
        <taxon>Lachnospirales</taxon>
        <taxon>Lachnospiraceae</taxon>
        <taxon>Eisenbergiella</taxon>
    </lineage>
</organism>
<feature type="domain" description="LysM" evidence="1">
    <location>
        <begin position="67"/>
        <end position="117"/>
    </location>
</feature>
<accession>A0A9D2I6I7</accession>
<gene>
    <name evidence="2" type="ORF">H9717_12235</name>
</gene>
<dbReference type="CDD" id="cd00118">
    <property type="entry name" value="LysM"/>
    <property type="match status" value="1"/>
</dbReference>
<evidence type="ECO:0000259" key="1">
    <source>
        <dbReference type="PROSITE" id="PS51782"/>
    </source>
</evidence>
<evidence type="ECO:0000313" key="2">
    <source>
        <dbReference type="EMBL" id="HJA93860.1"/>
    </source>
</evidence>
<dbReference type="PROSITE" id="PS51782">
    <property type="entry name" value="LYSM"/>
    <property type="match status" value="1"/>
</dbReference>
<dbReference type="Pfam" id="PF01476">
    <property type="entry name" value="LysM"/>
    <property type="match status" value="1"/>
</dbReference>
<dbReference type="Gene3D" id="3.10.350.10">
    <property type="entry name" value="LysM domain"/>
    <property type="match status" value="1"/>
</dbReference>
<reference evidence="2" key="2">
    <citation type="submission" date="2021-04" db="EMBL/GenBank/DDBJ databases">
        <authorList>
            <person name="Gilroy R."/>
        </authorList>
    </citation>
    <scope>NUCLEOTIDE SEQUENCE</scope>
    <source>
        <strain evidence="2">CHK179-7159</strain>
    </source>
</reference>
<name>A0A9D2I6I7_9FIRM</name>
<evidence type="ECO:0000313" key="3">
    <source>
        <dbReference type="Proteomes" id="UP000886858"/>
    </source>
</evidence>
<sequence length="126" mass="14837">MLEERSMRRIRRKRIRRKRIRRERQLRRRMAILAAAAFLILATAAIRESFIVKAQDTHSAVTYKYYTSIRIGEGDSLWSIAADYAEGFDSPEDFIREVIHTNHLLDSDIRAGDYLIIPYYSAELMQ</sequence>
<dbReference type="Proteomes" id="UP000886858">
    <property type="component" value="Unassembled WGS sequence"/>
</dbReference>